<dbReference type="Proteomes" id="UP000045545">
    <property type="component" value="Unassembled WGS sequence"/>
</dbReference>
<keyword evidence="1" id="KW-1133">Transmembrane helix</keyword>
<evidence type="ECO:0000313" key="2">
    <source>
        <dbReference type="EMBL" id="CFX56704.1"/>
    </source>
</evidence>
<protein>
    <submittedName>
        <fullName evidence="2">Sporulation protein YunB</fullName>
    </submittedName>
</protein>
<accession>A0A0E3W375</accession>
<dbReference type="AlphaFoldDB" id="A0A0E3W375"/>
<name>A0A0E3W375_9FIRM</name>
<dbReference type="RefSeq" id="WP_046497090.1">
    <property type="nucleotide sequence ID" value="NZ_CGIH01000026.1"/>
</dbReference>
<feature type="transmembrane region" description="Helical" evidence="1">
    <location>
        <begin position="9"/>
        <end position="27"/>
    </location>
</feature>
<dbReference type="NCBIfam" id="TIGR02832">
    <property type="entry name" value="spo_yunB"/>
    <property type="match status" value="1"/>
</dbReference>
<dbReference type="InterPro" id="IPR014197">
    <property type="entry name" value="Sporulation_prot_YunB"/>
</dbReference>
<dbReference type="PIRSF" id="PIRSF021383">
    <property type="entry name" value="YunB"/>
    <property type="match status" value="1"/>
</dbReference>
<dbReference type="EMBL" id="CGIH01000026">
    <property type="protein sequence ID" value="CFX56704.1"/>
    <property type="molecule type" value="Genomic_DNA"/>
</dbReference>
<keyword evidence="1" id="KW-0472">Membrane</keyword>
<reference evidence="2 3" key="1">
    <citation type="submission" date="2015-03" db="EMBL/GenBank/DDBJ databases">
        <authorList>
            <person name="Murphy D."/>
        </authorList>
    </citation>
    <scope>NUCLEOTIDE SEQUENCE [LARGE SCALE GENOMIC DNA]</scope>
    <source>
        <strain evidence="2 3">OL-4</strain>
    </source>
</reference>
<sequence length="221" mass="24654">MYYHKRNKILSAAVIILIIGLTGYFFMDQRLKGSILQLAQSRAQLKVVEIINQAVNEKVVQETEYRDIVYVHKDDEGRIVMIQANTIVLNQIIAKTIGAVVQGLDQLDEEIIRIPLGQISGVSFLSGSGPRIGVKIVPSKQVAVAVKDRFEQAGINQTRHKIYLMINTKVKMAVPLMAKDVLVTTTIPMAETIIVGDVPETYVNFNGPLELLYPKLKKPDK</sequence>
<evidence type="ECO:0000256" key="1">
    <source>
        <dbReference type="SAM" id="Phobius"/>
    </source>
</evidence>
<keyword evidence="1" id="KW-0812">Transmembrane</keyword>
<dbReference type="STRING" id="690567.1454"/>
<proteinExistence type="predicted"/>
<dbReference type="OrthoDB" id="1649278at2"/>
<keyword evidence="3" id="KW-1185">Reference proteome</keyword>
<organism evidence="2 3">
    <name type="scientific">Syntrophomonas zehnderi OL-4</name>
    <dbReference type="NCBI Taxonomy" id="690567"/>
    <lineage>
        <taxon>Bacteria</taxon>
        <taxon>Bacillati</taxon>
        <taxon>Bacillota</taxon>
        <taxon>Clostridia</taxon>
        <taxon>Eubacteriales</taxon>
        <taxon>Syntrophomonadaceae</taxon>
        <taxon>Syntrophomonas</taxon>
    </lineage>
</organism>
<dbReference type="Pfam" id="PF09560">
    <property type="entry name" value="Spore_YunB"/>
    <property type="match status" value="1"/>
</dbReference>
<gene>
    <name evidence="2" type="ORF">1454</name>
</gene>
<evidence type="ECO:0000313" key="3">
    <source>
        <dbReference type="Proteomes" id="UP000045545"/>
    </source>
</evidence>